<proteinExistence type="inferred from homology"/>
<dbReference type="PROSITE" id="PS50928">
    <property type="entry name" value="ABC_TM1"/>
    <property type="match status" value="1"/>
</dbReference>
<keyword evidence="6 7" id="KW-0472">Membrane</keyword>
<dbReference type="KEGG" id="huw:FPZ11_15590"/>
<keyword evidence="5 7" id="KW-1133">Transmembrane helix</keyword>
<name>A0A5B8M8R7_9MICO</name>
<evidence type="ECO:0000313" key="10">
    <source>
        <dbReference type="EMBL" id="QDZ16002.1"/>
    </source>
</evidence>
<dbReference type="EMBL" id="CP042305">
    <property type="protein sequence ID" value="QDZ16002.1"/>
    <property type="molecule type" value="Genomic_DNA"/>
</dbReference>
<feature type="transmembrane region" description="Helical" evidence="7">
    <location>
        <begin position="193"/>
        <end position="215"/>
    </location>
</feature>
<evidence type="ECO:0000256" key="4">
    <source>
        <dbReference type="ARBA" id="ARBA00022692"/>
    </source>
</evidence>
<feature type="transmembrane region" description="Helical" evidence="7">
    <location>
        <begin position="31"/>
        <end position="56"/>
    </location>
</feature>
<keyword evidence="2 7" id="KW-0813">Transport</keyword>
<evidence type="ECO:0000256" key="2">
    <source>
        <dbReference type="ARBA" id="ARBA00022448"/>
    </source>
</evidence>
<dbReference type="InterPro" id="IPR051393">
    <property type="entry name" value="ABC_transporter_permease"/>
</dbReference>
<feature type="transmembrane region" description="Helical" evidence="7">
    <location>
        <begin position="133"/>
        <end position="153"/>
    </location>
</feature>
<keyword evidence="4 7" id="KW-0812">Transmembrane</keyword>
<keyword evidence="11" id="KW-1185">Reference proteome</keyword>
<dbReference type="Proteomes" id="UP000320216">
    <property type="component" value="Chromosome"/>
</dbReference>
<evidence type="ECO:0000256" key="6">
    <source>
        <dbReference type="ARBA" id="ARBA00023136"/>
    </source>
</evidence>
<dbReference type="SUPFAM" id="SSF161098">
    <property type="entry name" value="MetI-like"/>
    <property type="match status" value="1"/>
</dbReference>
<gene>
    <name evidence="10" type="ORF">FPZ11_15590</name>
</gene>
<dbReference type="GO" id="GO:0055085">
    <property type="term" value="P:transmembrane transport"/>
    <property type="evidence" value="ECO:0007669"/>
    <property type="project" value="InterPro"/>
</dbReference>
<evidence type="ECO:0000256" key="1">
    <source>
        <dbReference type="ARBA" id="ARBA00004651"/>
    </source>
</evidence>
<comment type="similarity">
    <text evidence="7">Belongs to the binding-protein-dependent transport system permease family.</text>
</comment>
<dbReference type="InterPro" id="IPR035906">
    <property type="entry name" value="MetI-like_sf"/>
</dbReference>
<feature type="transmembrane region" description="Helical" evidence="7">
    <location>
        <begin position="100"/>
        <end position="121"/>
    </location>
</feature>
<organism evidence="10 11">
    <name type="scientific">Humibacter ginsenosidimutans</name>
    <dbReference type="NCBI Taxonomy" id="2599293"/>
    <lineage>
        <taxon>Bacteria</taxon>
        <taxon>Bacillati</taxon>
        <taxon>Actinomycetota</taxon>
        <taxon>Actinomycetes</taxon>
        <taxon>Micrococcales</taxon>
        <taxon>Microbacteriaceae</taxon>
        <taxon>Humibacter</taxon>
    </lineage>
</organism>
<protein>
    <submittedName>
        <fullName evidence="10">Sugar ABC transporter permease</fullName>
    </submittedName>
</protein>
<dbReference type="InterPro" id="IPR000515">
    <property type="entry name" value="MetI-like"/>
</dbReference>
<feature type="transmembrane region" description="Helical" evidence="7">
    <location>
        <begin position="236"/>
        <end position="257"/>
    </location>
</feature>
<evidence type="ECO:0000256" key="8">
    <source>
        <dbReference type="SAM" id="MobiDB-lite"/>
    </source>
</evidence>
<feature type="compositionally biased region" description="Basic residues" evidence="8">
    <location>
        <begin position="16"/>
        <end position="25"/>
    </location>
</feature>
<evidence type="ECO:0000256" key="3">
    <source>
        <dbReference type="ARBA" id="ARBA00022475"/>
    </source>
</evidence>
<accession>A0A5B8M8R7</accession>
<dbReference type="Gene3D" id="1.10.3720.10">
    <property type="entry name" value="MetI-like"/>
    <property type="match status" value="1"/>
</dbReference>
<dbReference type="AlphaFoldDB" id="A0A5B8M8R7"/>
<dbReference type="OrthoDB" id="9805974at2"/>
<evidence type="ECO:0000256" key="7">
    <source>
        <dbReference type="RuleBase" id="RU363032"/>
    </source>
</evidence>
<comment type="subcellular location">
    <subcellularLocation>
        <location evidence="1 7">Cell membrane</location>
        <topology evidence="1 7">Multi-pass membrane protein</topology>
    </subcellularLocation>
</comment>
<dbReference type="Pfam" id="PF00528">
    <property type="entry name" value="BPD_transp_1"/>
    <property type="match status" value="1"/>
</dbReference>
<keyword evidence="3" id="KW-1003">Cell membrane</keyword>
<feature type="transmembrane region" description="Helical" evidence="7">
    <location>
        <begin position="294"/>
        <end position="313"/>
    </location>
</feature>
<dbReference type="PANTHER" id="PTHR30193">
    <property type="entry name" value="ABC TRANSPORTER PERMEASE PROTEIN"/>
    <property type="match status" value="1"/>
</dbReference>
<dbReference type="CDD" id="cd06261">
    <property type="entry name" value="TM_PBP2"/>
    <property type="match status" value="1"/>
</dbReference>
<sequence>MALTTHAPIGNDTARHPNRNSARRRPSIRRWAHNGGVTTIVFLLPLLVVFGVFSWYPIVRSVIMSFQTTNLVSAPVFVGWQNFVAVFNDPLLGTAVLNTLWFALLALLFGYPIPLVVAVLMSEVRKARGLFSVLAYLPVVVPPVVAVLLWKFFYSGSASGVFNTVLGWVGIPPQPWIESTASAMPSLVLEATWSAAGGTIIIYLAALIGVPSELYDAAEVDGAGIWQKIWHVTMPSLRGILFVTFILQIIGTAQVFLQPYLFTDGGPSNATLTILLLIYNYAFGNSAGGSYGEATALSIMLAVALAILSFIYFRGTKRWSA</sequence>
<evidence type="ECO:0000256" key="5">
    <source>
        <dbReference type="ARBA" id="ARBA00022989"/>
    </source>
</evidence>
<evidence type="ECO:0000313" key="11">
    <source>
        <dbReference type="Proteomes" id="UP000320216"/>
    </source>
</evidence>
<dbReference type="PANTHER" id="PTHR30193:SF41">
    <property type="entry name" value="DIACETYLCHITOBIOSE UPTAKE SYSTEM PERMEASE PROTEIN NGCF"/>
    <property type="match status" value="1"/>
</dbReference>
<feature type="region of interest" description="Disordered" evidence="8">
    <location>
        <begin position="1"/>
        <end position="25"/>
    </location>
</feature>
<feature type="domain" description="ABC transmembrane type-1" evidence="9">
    <location>
        <begin position="96"/>
        <end position="312"/>
    </location>
</feature>
<reference evidence="10 11" key="1">
    <citation type="submission" date="2019-07" db="EMBL/GenBank/DDBJ databases">
        <title>Full genome sequence of Humibacter sp. WJ7-1.</title>
        <authorList>
            <person name="Im W.-T."/>
        </authorList>
    </citation>
    <scope>NUCLEOTIDE SEQUENCE [LARGE SCALE GENOMIC DNA]</scope>
    <source>
        <strain evidence="10 11">WJ7-1</strain>
    </source>
</reference>
<evidence type="ECO:0000259" key="9">
    <source>
        <dbReference type="PROSITE" id="PS50928"/>
    </source>
</evidence>
<dbReference type="GO" id="GO:0005886">
    <property type="term" value="C:plasma membrane"/>
    <property type="evidence" value="ECO:0007669"/>
    <property type="project" value="UniProtKB-SubCell"/>
</dbReference>